<evidence type="ECO:0000313" key="2">
    <source>
        <dbReference type="Proteomes" id="UP000617145"/>
    </source>
</evidence>
<proteinExistence type="predicted"/>
<reference evidence="1" key="2">
    <citation type="submission" date="2020-09" db="EMBL/GenBank/DDBJ databases">
        <authorList>
            <person name="Sun Q."/>
            <person name="Zhou Y."/>
        </authorList>
    </citation>
    <scope>NUCLEOTIDE SEQUENCE</scope>
    <source>
        <strain evidence="1">CGMCC 1.15762</strain>
    </source>
</reference>
<accession>A0A8J2ZGV6</accession>
<dbReference type="Proteomes" id="UP000617145">
    <property type="component" value="Unassembled WGS sequence"/>
</dbReference>
<gene>
    <name evidence="1" type="ORF">GCM10011415_06400</name>
</gene>
<sequence length="118" mass="12865">MPAWPTNVPFFTEASGFTRSGPQGAVIRTQMSKGPAKVRRRTSAVVQNVRGVTPPLTRNQVSAFEAFFAQEIGMGALSFTAVVPDTQKEESLRFVGSYEIRALSSNRFEVSGTLEILP</sequence>
<comment type="caution">
    <text evidence="1">The sequence shown here is derived from an EMBL/GenBank/DDBJ whole genome shotgun (WGS) entry which is preliminary data.</text>
</comment>
<evidence type="ECO:0000313" key="1">
    <source>
        <dbReference type="EMBL" id="GGG62760.1"/>
    </source>
</evidence>
<reference evidence="1" key="1">
    <citation type="journal article" date="2014" name="Int. J. Syst. Evol. Microbiol.">
        <title>Complete genome sequence of Corynebacterium casei LMG S-19264T (=DSM 44701T), isolated from a smear-ripened cheese.</title>
        <authorList>
            <consortium name="US DOE Joint Genome Institute (JGI-PGF)"/>
            <person name="Walter F."/>
            <person name="Albersmeier A."/>
            <person name="Kalinowski J."/>
            <person name="Ruckert C."/>
        </authorList>
    </citation>
    <scope>NUCLEOTIDE SEQUENCE</scope>
    <source>
        <strain evidence="1">CGMCC 1.15762</strain>
    </source>
</reference>
<dbReference type="AlphaFoldDB" id="A0A8J2ZGV6"/>
<protein>
    <submittedName>
        <fullName evidence="1">Uncharacterized protein</fullName>
    </submittedName>
</protein>
<organism evidence="1 2">
    <name type="scientific">Salipiger pallidus</name>
    <dbReference type="NCBI Taxonomy" id="1775170"/>
    <lineage>
        <taxon>Bacteria</taxon>
        <taxon>Pseudomonadati</taxon>
        <taxon>Pseudomonadota</taxon>
        <taxon>Alphaproteobacteria</taxon>
        <taxon>Rhodobacterales</taxon>
        <taxon>Roseobacteraceae</taxon>
        <taxon>Salipiger</taxon>
    </lineage>
</organism>
<dbReference type="RefSeq" id="WP_188788688.1">
    <property type="nucleotide sequence ID" value="NZ_BMJV01000001.1"/>
</dbReference>
<name>A0A8J2ZGV6_9RHOB</name>
<dbReference type="EMBL" id="BMJV01000001">
    <property type="protein sequence ID" value="GGG62760.1"/>
    <property type="molecule type" value="Genomic_DNA"/>
</dbReference>
<keyword evidence="2" id="KW-1185">Reference proteome</keyword>